<dbReference type="PANTHER" id="PTHR42702:SF1">
    <property type="entry name" value="REGULATORY PROTEIN FOR BETA-LACTAMASE"/>
    <property type="match status" value="1"/>
</dbReference>
<protein>
    <submittedName>
        <fullName evidence="2">Unannotated protein</fullName>
    </submittedName>
</protein>
<dbReference type="InterPro" id="IPR004518">
    <property type="entry name" value="MazG-like_dom"/>
</dbReference>
<proteinExistence type="predicted"/>
<dbReference type="PANTHER" id="PTHR42702">
    <property type="entry name" value="NUCLEOTIDE PYROPHOSPHOHYDROLASE"/>
    <property type="match status" value="1"/>
</dbReference>
<dbReference type="AlphaFoldDB" id="A0A6J6G6H5"/>
<reference evidence="2" key="1">
    <citation type="submission" date="2020-05" db="EMBL/GenBank/DDBJ databases">
        <authorList>
            <person name="Chiriac C."/>
            <person name="Salcher M."/>
            <person name="Ghai R."/>
            <person name="Kavagutti S V."/>
        </authorList>
    </citation>
    <scope>NUCLEOTIDE SEQUENCE</scope>
</reference>
<dbReference type="EMBL" id="CAEZSR010000278">
    <property type="protein sequence ID" value="CAB4596791.1"/>
    <property type="molecule type" value="Genomic_DNA"/>
</dbReference>
<dbReference type="Gene3D" id="1.10.287.1080">
    <property type="entry name" value="MazG-like"/>
    <property type="match status" value="1"/>
</dbReference>
<dbReference type="SUPFAM" id="SSF101386">
    <property type="entry name" value="all-alpha NTP pyrophosphatases"/>
    <property type="match status" value="1"/>
</dbReference>
<evidence type="ECO:0000313" key="2">
    <source>
        <dbReference type="EMBL" id="CAB4596791.1"/>
    </source>
</evidence>
<sequence length="105" mass="11512">MAVRHRRVRCAAVDLAGLQDVIERTYGARDRARGVPSTVAWLAEELGELAQAVRKGTPDQQRHEFADVLAWVASLANQMGVDLDDAIQRYAEGCPRCHAIPCACP</sequence>
<name>A0A6J6G6H5_9ZZZZ</name>
<accession>A0A6J6G6H5</accession>
<dbReference type="Pfam" id="PF03819">
    <property type="entry name" value="MazG"/>
    <property type="match status" value="1"/>
</dbReference>
<feature type="domain" description="NTP pyrophosphohydrolase MazG-like" evidence="1">
    <location>
        <begin position="37"/>
        <end position="92"/>
    </location>
</feature>
<evidence type="ECO:0000259" key="1">
    <source>
        <dbReference type="Pfam" id="PF03819"/>
    </source>
</evidence>
<organism evidence="2">
    <name type="scientific">freshwater metagenome</name>
    <dbReference type="NCBI Taxonomy" id="449393"/>
    <lineage>
        <taxon>unclassified sequences</taxon>
        <taxon>metagenomes</taxon>
        <taxon>ecological metagenomes</taxon>
    </lineage>
</organism>
<gene>
    <name evidence="2" type="ORF">UFOPK1493_04054</name>
</gene>